<dbReference type="PIRSF" id="PIRSF000535">
    <property type="entry name" value="1PFK/6PFK/LacC"/>
    <property type="match status" value="1"/>
</dbReference>
<sequence length="318" mass="31922">MILTVTANPALDVTYRTSALRPGESHRVGVVARSAGGKGINVARVLHALGEDPVCLGFLGGSTGAVISDLLARAGIRQEFLPVEGLTRTTVTVVDDAGATVLNEPGPEVSAADWRALADVALTLLSPGDVLVISGSTPPGTPPEAVPTLVRDAVEQDVRVVVDTSGPTLLAAAAAGAHVLKPNAEELRAATQITDVHAAAGALLDRGAGLVVVSLGEDGVVAVSGAGQARRTWTAAAPEVLTGNPTGAGDAAVAAIARALDTGLPGTGDEAGLVARRLHDVVALSGAAVVAPVAGDFDVSTYQRLLARTEVKESHATR</sequence>
<name>A0A7M4DT46_9MICO</name>
<dbReference type="InterPro" id="IPR011611">
    <property type="entry name" value="PfkB_dom"/>
</dbReference>
<dbReference type="GO" id="GO:0008443">
    <property type="term" value="F:phosphofructokinase activity"/>
    <property type="evidence" value="ECO:0007669"/>
    <property type="project" value="TreeGrafter"/>
</dbReference>
<keyword evidence="9" id="KW-1185">Reference proteome</keyword>
<dbReference type="Pfam" id="PF00294">
    <property type="entry name" value="PfkB"/>
    <property type="match status" value="1"/>
</dbReference>
<dbReference type="PROSITE" id="PS00583">
    <property type="entry name" value="PFKB_KINASES_1"/>
    <property type="match status" value="1"/>
</dbReference>
<dbReference type="CDD" id="cd01164">
    <property type="entry name" value="FruK_PfkB_like"/>
    <property type="match status" value="1"/>
</dbReference>
<protein>
    <submittedName>
        <fullName evidence="8">Tagatose-6-phosphate kinase</fullName>
        <ecNumber evidence="8">2.7.1.144</ecNumber>
    </submittedName>
</protein>
<comment type="caution">
    <text evidence="8">The sequence shown here is derived from an EMBL/GenBank/DDBJ whole genome shotgun (WGS) entry which is preliminary data.</text>
</comment>
<evidence type="ECO:0000259" key="7">
    <source>
        <dbReference type="Pfam" id="PF00294"/>
    </source>
</evidence>
<dbReference type="GO" id="GO:0009024">
    <property type="term" value="F:tagatose-6-phosphate kinase activity"/>
    <property type="evidence" value="ECO:0007669"/>
    <property type="project" value="UniProtKB-EC"/>
</dbReference>
<dbReference type="Gene3D" id="3.40.1190.20">
    <property type="match status" value="1"/>
</dbReference>
<dbReference type="InterPro" id="IPR017583">
    <property type="entry name" value="Tagatose/fructose_Pkinase"/>
</dbReference>
<organism evidence="8 9">
    <name type="scientific">Occultella aeris</name>
    <dbReference type="NCBI Taxonomy" id="2761496"/>
    <lineage>
        <taxon>Bacteria</taxon>
        <taxon>Bacillati</taxon>
        <taxon>Actinomycetota</taxon>
        <taxon>Actinomycetes</taxon>
        <taxon>Micrococcales</taxon>
        <taxon>Ruaniaceae</taxon>
        <taxon>Occultella</taxon>
    </lineage>
</organism>
<dbReference type="PANTHER" id="PTHR46566">
    <property type="entry name" value="1-PHOSPHOFRUCTOKINASE-RELATED"/>
    <property type="match status" value="1"/>
</dbReference>
<comment type="similarity">
    <text evidence="1">Belongs to the carbohydrate kinase PfkB family.</text>
</comment>
<dbReference type="EMBL" id="CACRYJ010000071">
    <property type="protein sequence ID" value="VZO40640.1"/>
    <property type="molecule type" value="Genomic_DNA"/>
</dbReference>
<dbReference type="SUPFAM" id="SSF53613">
    <property type="entry name" value="Ribokinase-like"/>
    <property type="match status" value="1"/>
</dbReference>
<dbReference type="EC" id="2.7.1.144" evidence="8"/>
<dbReference type="NCBIfam" id="TIGR03168">
    <property type="entry name" value="1-PFK"/>
    <property type="match status" value="1"/>
</dbReference>
<dbReference type="InterPro" id="IPR002173">
    <property type="entry name" value="Carboh/pur_kinase_PfkB_CS"/>
</dbReference>
<reference evidence="8 9" key="1">
    <citation type="submission" date="2019-11" db="EMBL/GenBank/DDBJ databases">
        <authorList>
            <person name="Criscuolo A."/>
        </authorList>
    </citation>
    <scope>NUCLEOTIDE SEQUENCE [LARGE SCALE GENOMIC DNA]</scope>
    <source>
        <strain evidence="8">CIP111667</strain>
    </source>
</reference>
<dbReference type="InterPro" id="IPR029056">
    <property type="entry name" value="Ribokinase-like"/>
</dbReference>
<evidence type="ECO:0000256" key="2">
    <source>
        <dbReference type="ARBA" id="ARBA00022679"/>
    </source>
</evidence>
<dbReference type="GO" id="GO:0005829">
    <property type="term" value="C:cytosol"/>
    <property type="evidence" value="ECO:0007669"/>
    <property type="project" value="TreeGrafter"/>
</dbReference>
<evidence type="ECO:0000313" key="8">
    <source>
        <dbReference type="EMBL" id="VZO40640.1"/>
    </source>
</evidence>
<dbReference type="AlphaFoldDB" id="A0A7M4DT46"/>
<keyword evidence="4 8" id="KW-0418">Kinase</keyword>
<accession>A0A7M4DT46</accession>
<keyword evidence="3" id="KW-0547">Nucleotide-binding</keyword>
<evidence type="ECO:0000256" key="1">
    <source>
        <dbReference type="ARBA" id="ARBA00010688"/>
    </source>
</evidence>
<evidence type="ECO:0000256" key="4">
    <source>
        <dbReference type="ARBA" id="ARBA00022777"/>
    </source>
</evidence>
<evidence type="ECO:0000256" key="6">
    <source>
        <dbReference type="PIRNR" id="PIRNR000535"/>
    </source>
</evidence>
<feature type="domain" description="Carbohydrate kinase PfkB" evidence="7">
    <location>
        <begin position="12"/>
        <end position="265"/>
    </location>
</feature>
<evidence type="ECO:0000313" key="9">
    <source>
        <dbReference type="Proteomes" id="UP000419743"/>
    </source>
</evidence>
<keyword evidence="5" id="KW-0067">ATP-binding</keyword>
<dbReference type="GO" id="GO:0005524">
    <property type="term" value="F:ATP binding"/>
    <property type="evidence" value="ECO:0007669"/>
    <property type="project" value="UniProtKB-KW"/>
</dbReference>
<dbReference type="RefSeq" id="WP_156743874.1">
    <property type="nucleotide sequence ID" value="NZ_CACRYJ010000071.1"/>
</dbReference>
<keyword evidence="2 6" id="KW-0808">Transferase</keyword>
<dbReference type="PANTHER" id="PTHR46566:SF5">
    <property type="entry name" value="1-PHOSPHOFRUCTOKINASE"/>
    <property type="match status" value="1"/>
</dbReference>
<evidence type="ECO:0000256" key="5">
    <source>
        <dbReference type="ARBA" id="ARBA00022840"/>
    </source>
</evidence>
<gene>
    <name evidence="8" type="primary">lacC</name>
    <name evidence="8" type="ORF">HALOF300_05348</name>
</gene>
<evidence type="ECO:0000256" key="3">
    <source>
        <dbReference type="ARBA" id="ARBA00022741"/>
    </source>
</evidence>
<dbReference type="Proteomes" id="UP000419743">
    <property type="component" value="Unassembled WGS sequence"/>
</dbReference>
<proteinExistence type="inferred from homology"/>